<accession>A0ABU1VQB7</accession>
<keyword evidence="2" id="KW-0808">Transferase</keyword>
<evidence type="ECO:0000259" key="1">
    <source>
        <dbReference type="PROSITE" id="PS50404"/>
    </source>
</evidence>
<sequence length="219" mass="24694">MPLLVIGNKNYSSWSLRPWLLLRHFGVAFDELRLNLDTPEFHAEIGRWSPTRTVPVLHDDGLVVPDSLAICEYANERWLDGRGWPADLRARAKARAAAAEMHSGFRALRTQMPMNCRRQPDAYRGDENAQADIDRIQQLWRELRAEFAADGDFLCGGFGIVDAMFAPVVMRFLGYGVALDDNAHRYVEAITALPAVREWRAAAAAEPEYLPDTDKLVQA</sequence>
<keyword evidence="3" id="KW-1185">Reference proteome</keyword>
<dbReference type="Pfam" id="PF13409">
    <property type="entry name" value="GST_N_2"/>
    <property type="match status" value="1"/>
</dbReference>
<gene>
    <name evidence="2" type="ORF">J2X04_002028</name>
</gene>
<feature type="domain" description="GST N-terminal" evidence="1">
    <location>
        <begin position="2"/>
        <end position="82"/>
    </location>
</feature>
<dbReference type="Gene3D" id="1.20.1050.10">
    <property type="match status" value="1"/>
</dbReference>
<dbReference type="PROSITE" id="PS50404">
    <property type="entry name" value="GST_NTER"/>
    <property type="match status" value="1"/>
</dbReference>
<protein>
    <submittedName>
        <fullName evidence="2">Glutathione S-transferase</fullName>
        <ecNumber evidence="2">2.5.1.18</ecNumber>
    </submittedName>
</protein>
<dbReference type="Pfam" id="PF13410">
    <property type="entry name" value="GST_C_2"/>
    <property type="match status" value="1"/>
</dbReference>
<comment type="caution">
    <text evidence="2">The sequence shown here is derived from an EMBL/GenBank/DDBJ whole genome shotgun (WGS) entry which is preliminary data.</text>
</comment>
<name>A0ABU1VQB7_9GAMM</name>
<dbReference type="InterPro" id="IPR004045">
    <property type="entry name" value="Glutathione_S-Trfase_N"/>
</dbReference>
<dbReference type="SUPFAM" id="SSF52833">
    <property type="entry name" value="Thioredoxin-like"/>
    <property type="match status" value="1"/>
</dbReference>
<evidence type="ECO:0000313" key="3">
    <source>
        <dbReference type="Proteomes" id="UP001267878"/>
    </source>
</evidence>
<organism evidence="2 3">
    <name type="scientific">Agrilutibacter niabensis</name>
    <dbReference type="NCBI Taxonomy" id="380628"/>
    <lineage>
        <taxon>Bacteria</taxon>
        <taxon>Pseudomonadati</taxon>
        <taxon>Pseudomonadota</taxon>
        <taxon>Gammaproteobacteria</taxon>
        <taxon>Lysobacterales</taxon>
        <taxon>Lysobacteraceae</taxon>
        <taxon>Agrilutibacter</taxon>
    </lineage>
</organism>
<dbReference type="EMBL" id="JAVDVW010000002">
    <property type="protein sequence ID" value="MDR7099647.1"/>
    <property type="molecule type" value="Genomic_DNA"/>
</dbReference>
<dbReference type="PANTHER" id="PTHR42673:SF4">
    <property type="entry name" value="MALEYLACETOACETATE ISOMERASE"/>
    <property type="match status" value="1"/>
</dbReference>
<evidence type="ECO:0000313" key="2">
    <source>
        <dbReference type="EMBL" id="MDR7099647.1"/>
    </source>
</evidence>
<dbReference type="InterPro" id="IPR036249">
    <property type="entry name" value="Thioredoxin-like_sf"/>
</dbReference>
<dbReference type="GO" id="GO:0004364">
    <property type="term" value="F:glutathione transferase activity"/>
    <property type="evidence" value="ECO:0007669"/>
    <property type="project" value="UniProtKB-EC"/>
</dbReference>
<dbReference type="SUPFAM" id="SSF47616">
    <property type="entry name" value="GST C-terminal domain-like"/>
    <property type="match status" value="1"/>
</dbReference>
<dbReference type="Proteomes" id="UP001267878">
    <property type="component" value="Unassembled WGS sequence"/>
</dbReference>
<dbReference type="CDD" id="cd03043">
    <property type="entry name" value="GST_N_1"/>
    <property type="match status" value="1"/>
</dbReference>
<proteinExistence type="predicted"/>
<reference evidence="2 3" key="1">
    <citation type="submission" date="2023-07" db="EMBL/GenBank/DDBJ databases">
        <title>Sorghum-associated microbial communities from plants grown in Nebraska, USA.</title>
        <authorList>
            <person name="Schachtman D."/>
        </authorList>
    </citation>
    <scope>NUCLEOTIDE SEQUENCE [LARGE SCALE GENOMIC DNA]</scope>
    <source>
        <strain evidence="2 3">BE187</strain>
    </source>
</reference>
<dbReference type="Gene3D" id="3.40.30.10">
    <property type="entry name" value="Glutaredoxin"/>
    <property type="match status" value="1"/>
</dbReference>
<dbReference type="InterPro" id="IPR036282">
    <property type="entry name" value="Glutathione-S-Trfase_C_sf"/>
</dbReference>
<dbReference type="EC" id="2.5.1.18" evidence="2"/>
<dbReference type="PANTHER" id="PTHR42673">
    <property type="entry name" value="MALEYLACETOACETATE ISOMERASE"/>
    <property type="match status" value="1"/>
</dbReference>
<dbReference type="CDD" id="cd03194">
    <property type="entry name" value="GST_C_3"/>
    <property type="match status" value="1"/>
</dbReference>
<dbReference type="RefSeq" id="WP_310053981.1">
    <property type="nucleotide sequence ID" value="NZ_JAVDVW010000002.1"/>
</dbReference>